<gene>
    <name evidence="1" type="ORF">OMM_09431</name>
</gene>
<dbReference type="Proteomes" id="UP000189670">
    <property type="component" value="Unassembled WGS sequence"/>
</dbReference>
<sequence length="361" mass="41408">MIAVPVQAIEWTYYDNNNEKLINPTPEEIDNTAAMRVSDTGVTQYILEINHDFSGTWGTGYLENIGNPMPDIGKKWVNANEEVTCNVDGIVQDVYNMNSRYIATGYYAQGPPNSMDKASGLTFDGVDDEATTPSIYIRNNTYFDIQFMLKRDRTNTLEWVLHHSVKNSGLYFGFNDKNQPVLGCSFGEVTAETPTDNAWHKWRLHFFEFRYGCPAAIGKTMILKLFKDDAQIAQKQIYPKCWTSKSLYERKEHRKGCYEPDTFASHDWSDCKDIWGKEFGNMASSIYSNHPVQMCFDYKAYQTIGGGHKLGVCDKCRGLFSEFKDESWCRNYFLELVLDGFQDGILIIEHIISITLRLLMI</sequence>
<accession>A0A1V1P403</accession>
<dbReference type="AlphaFoldDB" id="A0A1V1P403"/>
<organism evidence="1 2">
    <name type="scientific">Candidatus Magnetoglobus multicellularis str. Araruama</name>
    <dbReference type="NCBI Taxonomy" id="890399"/>
    <lineage>
        <taxon>Bacteria</taxon>
        <taxon>Pseudomonadati</taxon>
        <taxon>Thermodesulfobacteriota</taxon>
        <taxon>Desulfobacteria</taxon>
        <taxon>Desulfobacterales</taxon>
        <taxon>Desulfobacteraceae</taxon>
        <taxon>Candidatus Magnetoglobus</taxon>
    </lineage>
</organism>
<comment type="caution">
    <text evidence="1">The sequence shown here is derived from an EMBL/GenBank/DDBJ whole genome shotgun (WGS) entry which is preliminary data.</text>
</comment>
<protein>
    <submittedName>
        <fullName evidence="1">Uncharacterized protein</fullName>
    </submittedName>
</protein>
<dbReference type="EMBL" id="ATBP01000597">
    <property type="protein sequence ID" value="ETR69629.1"/>
    <property type="molecule type" value="Genomic_DNA"/>
</dbReference>
<evidence type="ECO:0000313" key="1">
    <source>
        <dbReference type="EMBL" id="ETR69629.1"/>
    </source>
</evidence>
<proteinExistence type="predicted"/>
<reference evidence="2" key="1">
    <citation type="submission" date="2012-11" db="EMBL/GenBank/DDBJ databases">
        <authorList>
            <person name="Lucero-Rivera Y.E."/>
            <person name="Tovar-Ramirez D."/>
        </authorList>
    </citation>
    <scope>NUCLEOTIDE SEQUENCE [LARGE SCALE GENOMIC DNA]</scope>
    <source>
        <strain evidence="2">Araruama</strain>
    </source>
</reference>
<name>A0A1V1P403_9BACT</name>
<evidence type="ECO:0000313" key="2">
    <source>
        <dbReference type="Proteomes" id="UP000189670"/>
    </source>
</evidence>